<dbReference type="Pfam" id="PF00005">
    <property type="entry name" value="ABC_tran"/>
    <property type="match status" value="1"/>
</dbReference>
<dbReference type="KEGG" id="mzh:Mzhil_0214"/>
<evidence type="ECO:0000256" key="4">
    <source>
        <dbReference type="ARBA" id="ARBA00022840"/>
    </source>
</evidence>
<evidence type="ECO:0000256" key="1">
    <source>
        <dbReference type="ARBA" id="ARBA00005417"/>
    </source>
</evidence>
<accession>F7XNJ5</accession>
<dbReference type="InterPro" id="IPR003593">
    <property type="entry name" value="AAA+_ATPase"/>
</dbReference>
<dbReference type="SUPFAM" id="SSF52540">
    <property type="entry name" value="P-loop containing nucleoside triphosphate hydrolases"/>
    <property type="match status" value="1"/>
</dbReference>
<dbReference type="PANTHER" id="PTHR43776">
    <property type="entry name" value="TRANSPORT ATP-BINDING PROTEIN"/>
    <property type="match status" value="1"/>
</dbReference>
<reference evidence="6" key="1">
    <citation type="submission" date="2010-07" db="EMBL/GenBank/DDBJ databases">
        <title>The complete genome of Methanosalsum zhilinae DSM 4017.</title>
        <authorList>
            <consortium name="US DOE Joint Genome Institute (JGI-PGF)"/>
            <person name="Lucas S."/>
            <person name="Copeland A."/>
            <person name="Lapidus A."/>
            <person name="Glavina del Rio T."/>
            <person name="Dalin E."/>
            <person name="Tice H."/>
            <person name="Bruce D."/>
            <person name="Goodwin L."/>
            <person name="Pitluck S."/>
            <person name="Kyrpides N."/>
            <person name="Mavromatis K."/>
            <person name="Ovchinnikova G."/>
            <person name="Daligault H."/>
            <person name="Detter J.C."/>
            <person name="Han C."/>
            <person name="Tapia R."/>
            <person name="Larimer F."/>
            <person name="Land M."/>
            <person name="Hauser L."/>
            <person name="Markowitz V."/>
            <person name="Cheng J.-F."/>
            <person name="Hugenholtz P."/>
            <person name="Woyke T."/>
            <person name="Wu D."/>
            <person name="Spring S."/>
            <person name="Schueler E."/>
            <person name="Brambilla E."/>
            <person name="Klenk H.-P."/>
            <person name="Eisen J.A."/>
        </authorList>
    </citation>
    <scope>NUCLEOTIDE SEQUENCE</scope>
    <source>
        <strain evidence="6">DSM 4017</strain>
    </source>
</reference>
<feature type="domain" description="ABC transporter" evidence="5">
    <location>
        <begin position="2"/>
        <end position="249"/>
    </location>
</feature>
<comment type="similarity">
    <text evidence="1">Belongs to the ABC transporter superfamily.</text>
</comment>
<dbReference type="HOGENOM" id="CLU_000604_1_23_2"/>
<gene>
    <name evidence="6" type="ordered locus">Mzhil_0214</name>
</gene>
<keyword evidence="7" id="KW-1185">Reference proteome</keyword>
<dbReference type="GO" id="GO:0016887">
    <property type="term" value="F:ATP hydrolysis activity"/>
    <property type="evidence" value="ECO:0007669"/>
    <property type="project" value="InterPro"/>
</dbReference>
<dbReference type="PROSITE" id="PS50893">
    <property type="entry name" value="ABC_TRANSPORTER_2"/>
    <property type="match status" value="1"/>
</dbReference>
<evidence type="ECO:0000313" key="6">
    <source>
        <dbReference type="EMBL" id="AEH60092.1"/>
    </source>
</evidence>
<name>F7XNJ5_METZD</name>
<proteinExistence type="inferred from homology"/>
<dbReference type="SMART" id="SM00382">
    <property type="entry name" value="AAA"/>
    <property type="match status" value="1"/>
</dbReference>
<dbReference type="InterPro" id="IPR050319">
    <property type="entry name" value="ABC_transp_ATP-bind"/>
</dbReference>
<evidence type="ECO:0000259" key="5">
    <source>
        <dbReference type="PROSITE" id="PS50893"/>
    </source>
</evidence>
<dbReference type="AlphaFoldDB" id="F7XNJ5"/>
<dbReference type="CDD" id="cd03257">
    <property type="entry name" value="ABC_NikE_OppD_transporters"/>
    <property type="match status" value="1"/>
</dbReference>
<dbReference type="EMBL" id="CP002101">
    <property type="protein sequence ID" value="AEH60092.1"/>
    <property type="molecule type" value="Genomic_DNA"/>
</dbReference>
<evidence type="ECO:0000313" key="7">
    <source>
        <dbReference type="Proteomes" id="UP000006622"/>
    </source>
</evidence>
<evidence type="ECO:0000256" key="3">
    <source>
        <dbReference type="ARBA" id="ARBA00022741"/>
    </source>
</evidence>
<dbReference type="OrthoDB" id="18209at2157"/>
<dbReference type="InterPro" id="IPR003439">
    <property type="entry name" value="ABC_transporter-like_ATP-bd"/>
</dbReference>
<dbReference type="STRING" id="679901.Mzhil_0214"/>
<sequence>MLEVKNVNKSYPSGNLFKKRNIDVLQDISFRMRGQETLCIVGESGCGKTTLGKCLVGLEKIDSGVIKAGNDILNSSISGTKLSAAISRIQIIFQNPDMSLNPKKSIYQILAEPLILQKSPKQEFKKIIVDAIESVGMYEKHLSYYPHQLSGGQNQRIAIARSILMAPDILIADEVTSALDVSVQAHIVQLLMKVKKEMSMTLIFISHDLALVKRIADRVMVMKDGRIVELDHTSDIFLNPKHEYTRTLVDNMKKVSLISNFKQLEKPVLA</sequence>
<dbReference type="GeneID" id="10821812"/>
<dbReference type="GO" id="GO:0005524">
    <property type="term" value="F:ATP binding"/>
    <property type="evidence" value="ECO:0007669"/>
    <property type="project" value="UniProtKB-KW"/>
</dbReference>
<keyword evidence="4" id="KW-0067">ATP-binding</keyword>
<organism evidence="6 7">
    <name type="scientific">Methanosalsum zhilinae (strain DSM 4017 / NBRC 107636 / OCM 62 / WeN5)</name>
    <name type="common">Methanohalophilus zhilinae</name>
    <dbReference type="NCBI Taxonomy" id="679901"/>
    <lineage>
        <taxon>Archaea</taxon>
        <taxon>Methanobacteriati</taxon>
        <taxon>Methanobacteriota</taxon>
        <taxon>Stenosarchaea group</taxon>
        <taxon>Methanomicrobia</taxon>
        <taxon>Methanosarcinales</taxon>
        <taxon>Methanosarcinaceae</taxon>
        <taxon>Methanosalsum</taxon>
    </lineage>
</organism>
<dbReference type="RefSeq" id="WP_013897531.1">
    <property type="nucleotide sequence ID" value="NC_015676.1"/>
</dbReference>
<keyword evidence="3" id="KW-0547">Nucleotide-binding</keyword>
<dbReference type="Gene3D" id="3.40.50.300">
    <property type="entry name" value="P-loop containing nucleotide triphosphate hydrolases"/>
    <property type="match status" value="1"/>
</dbReference>
<dbReference type="PANTHER" id="PTHR43776:SF7">
    <property type="entry name" value="D,D-DIPEPTIDE TRANSPORT ATP-BINDING PROTEIN DDPF-RELATED"/>
    <property type="match status" value="1"/>
</dbReference>
<protein>
    <submittedName>
        <fullName evidence="6">ABC transporter related protein</fullName>
    </submittedName>
</protein>
<keyword evidence="2" id="KW-0813">Transport</keyword>
<dbReference type="InterPro" id="IPR027417">
    <property type="entry name" value="P-loop_NTPase"/>
</dbReference>
<dbReference type="Proteomes" id="UP000006622">
    <property type="component" value="Chromosome"/>
</dbReference>
<dbReference type="GO" id="GO:0055085">
    <property type="term" value="P:transmembrane transport"/>
    <property type="evidence" value="ECO:0007669"/>
    <property type="project" value="UniProtKB-ARBA"/>
</dbReference>
<evidence type="ECO:0000256" key="2">
    <source>
        <dbReference type="ARBA" id="ARBA00022448"/>
    </source>
</evidence>